<evidence type="ECO:0000256" key="4">
    <source>
        <dbReference type="ARBA" id="ARBA00022679"/>
    </source>
</evidence>
<dbReference type="GO" id="GO:0004349">
    <property type="term" value="F:glutamate 5-kinase activity"/>
    <property type="evidence" value="ECO:0007669"/>
    <property type="project" value="InterPro"/>
</dbReference>
<evidence type="ECO:0000256" key="6">
    <source>
        <dbReference type="ARBA" id="ARBA00022777"/>
    </source>
</evidence>
<gene>
    <name evidence="9" type="ORF">HKI87_04g31420</name>
</gene>
<dbReference type="InterPro" id="IPR015947">
    <property type="entry name" value="PUA-like_sf"/>
</dbReference>
<dbReference type="CDD" id="cd04242">
    <property type="entry name" value="AAK_G5K_ProB"/>
    <property type="match status" value="1"/>
</dbReference>
<keyword evidence="3" id="KW-0641">Proline biosynthesis</keyword>
<keyword evidence="1" id="KW-0963">Cytoplasm</keyword>
<evidence type="ECO:0000256" key="2">
    <source>
        <dbReference type="ARBA" id="ARBA00022605"/>
    </source>
</evidence>
<dbReference type="InterPro" id="IPR019797">
    <property type="entry name" value="Glutamate_5-kinase_CS"/>
</dbReference>
<dbReference type="GO" id="GO:0005829">
    <property type="term" value="C:cytosol"/>
    <property type="evidence" value="ECO:0007669"/>
    <property type="project" value="TreeGrafter"/>
</dbReference>
<dbReference type="GO" id="GO:0009084">
    <property type="term" value="P:glutamine family amino acid biosynthetic process"/>
    <property type="evidence" value="ECO:0007669"/>
    <property type="project" value="UniProtKB-ARBA"/>
</dbReference>
<dbReference type="AlphaFoldDB" id="A0AAX4P6M3"/>
<dbReference type="PRINTS" id="PR00474">
    <property type="entry name" value="GLU5KINASE"/>
</dbReference>
<proteinExistence type="inferred from homology"/>
<dbReference type="InterPro" id="IPR041739">
    <property type="entry name" value="G5K_ProB"/>
</dbReference>
<dbReference type="PROSITE" id="PS50890">
    <property type="entry name" value="PUA"/>
    <property type="match status" value="1"/>
</dbReference>
<accession>A0AAX4P6M3</accession>
<keyword evidence="10" id="KW-1185">Reference proteome</keyword>
<dbReference type="Gene3D" id="3.40.1160.10">
    <property type="entry name" value="Acetylglutamate kinase-like"/>
    <property type="match status" value="2"/>
</dbReference>
<dbReference type="GO" id="GO:0003723">
    <property type="term" value="F:RNA binding"/>
    <property type="evidence" value="ECO:0007669"/>
    <property type="project" value="InterPro"/>
</dbReference>
<reference evidence="9 10" key="1">
    <citation type="submission" date="2024-03" db="EMBL/GenBank/DDBJ databases">
        <title>Complete genome sequence of the green alga Chloropicon roscoffensis RCC1871.</title>
        <authorList>
            <person name="Lemieux C."/>
            <person name="Pombert J.-F."/>
            <person name="Otis C."/>
            <person name="Turmel M."/>
        </authorList>
    </citation>
    <scope>NUCLEOTIDE SEQUENCE [LARGE SCALE GENOMIC DNA]</scope>
    <source>
        <strain evidence="9 10">RCC1871</strain>
    </source>
</reference>
<dbReference type="InterPro" id="IPR036393">
    <property type="entry name" value="AceGlu_kinase-like_sf"/>
</dbReference>
<organism evidence="9 10">
    <name type="scientific">Chloropicon roscoffensis</name>
    <dbReference type="NCBI Taxonomy" id="1461544"/>
    <lineage>
        <taxon>Eukaryota</taxon>
        <taxon>Viridiplantae</taxon>
        <taxon>Chlorophyta</taxon>
        <taxon>Chloropicophyceae</taxon>
        <taxon>Chloropicales</taxon>
        <taxon>Chloropicaceae</taxon>
        <taxon>Chloropicon</taxon>
    </lineage>
</organism>
<keyword evidence="2" id="KW-0028">Amino-acid biosynthesis</keyword>
<feature type="domain" description="PUA" evidence="8">
    <location>
        <begin position="277"/>
        <end position="359"/>
    </location>
</feature>
<dbReference type="FunFam" id="3.40.1160.10:FF:000018">
    <property type="entry name" value="Glutamate 5-kinase"/>
    <property type="match status" value="1"/>
</dbReference>
<evidence type="ECO:0000259" key="8">
    <source>
        <dbReference type="SMART" id="SM00359"/>
    </source>
</evidence>
<dbReference type="SMART" id="SM00359">
    <property type="entry name" value="PUA"/>
    <property type="match status" value="1"/>
</dbReference>
<dbReference type="PIRSF" id="PIRSF000729">
    <property type="entry name" value="GK"/>
    <property type="match status" value="1"/>
</dbReference>
<dbReference type="Pfam" id="PF00696">
    <property type="entry name" value="AA_kinase"/>
    <property type="match status" value="1"/>
</dbReference>
<evidence type="ECO:0000313" key="10">
    <source>
        <dbReference type="Proteomes" id="UP001472866"/>
    </source>
</evidence>
<dbReference type="NCBIfam" id="TIGR01027">
    <property type="entry name" value="proB"/>
    <property type="match status" value="1"/>
</dbReference>
<protein>
    <submittedName>
        <fullName evidence="9">Glutamate 5-kinase</fullName>
    </submittedName>
</protein>
<dbReference type="Gene3D" id="2.30.130.10">
    <property type="entry name" value="PUA domain"/>
    <property type="match status" value="1"/>
</dbReference>
<keyword evidence="6" id="KW-0418">Kinase</keyword>
<dbReference type="Pfam" id="PF01472">
    <property type="entry name" value="PUA"/>
    <property type="match status" value="1"/>
</dbReference>
<dbReference type="PANTHER" id="PTHR43654">
    <property type="entry name" value="GLUTAMATE 5-KINASE"/>
    <property type="match status" value="1"/>
</dbReference>
<dbReference type="CDD" id="cd21157">
    <property type="entry name" value="PUA_G5K"/>
    <property type="match status" value="1"/>
</dbReference>
<evidence type="ECO:0000256" key="3">
    <source>
        <dbReference type="ARBA" id="ARBA00022650"/>
    </source>
</evidence>
<dbReference type="Proteomes" id="UP001472866">
    <property type="component" value="Chromosome 04"/>
</dbReference>
<dbReference type="PROSITE" id="PS00902">
    <property type="entry name" value="GLUTAMATE_5_KINASE"/>
    <property type="match status" value="1"/>
</dbReference>
<sequence>MTRIVVKVGTSSLIDDKRGTLQLSSLCKICETLVDLNAEGIQVVLVSSGAVGAGCQRLGIDRKDVTRLAHKQALAAIGQGSIMRQYDDVFSALGQPSAQILLTLDNIASRSQYKNASATFEELLKMKVIPVVNENDSVATTELRFGDNDSLSAQVAIMIGADWLFLLTDVDALYTANPSVDPSARAIPVVEDLNTLAVSTDGGAGSKYGTGGMVTKLTAAHLASAAGCNTVICLSSHPERIKSIIEGDRSEGTCIMAISERPPKPTKKWILSVSPKGVIIIDKGAASAVMNRKSLFAAGIVSIEGQFSTQDAVKILDLESNEIARGLVNYNSSDMKRILGKSSKDYEDTIGYHGPEEIIYRYNIVRTSQVSDKMVVALSLNDLTDLTEQQDSSD</sequence>
<dbReference type="SUPFAM" id="SSF53633">
    <property type="entry name" value="Carbamate kinase-like"/>
    <property type="match status" value="1"/>
</dbReference>
<dbReference type="InterPro" id="IPR005715">
    <property type="entry name" value="Glu_5kinase/COase_Synthase"/>
</dbReference>
<dbReference type="HAMAP" id="MF_00456">
    <property type="entry name" value="ProB"/>
    <property type="match status" value="1"/>
</dbReference>
<dbReference type="InterPro" id="IPR001057">
    <property type="entry name" value="Glu/AcGlu_kinase"/>
</dbReference>
<dbReference type="InterPro" id="IPR001048">
    <property type="entry name" value="Asp/Glu/Uridylate_kinase"/>
</dbReference>
<evidence type="ECO:0000313" key="9">
    <source>
        <dbReference type="EMBL" id="WZN61607.1"/>
    </source>
</evidence>
<dbReference type="SUPFAM" id="SSF88697">
    <property type="entry name" value="PUA domain-like"/>
    <property type="match status" value="1"/>
</dbReference>
<evidence type="ECO:0000256" key="1">
    <source>
        <dbReference type="ARBA" id="ARBA00022490"/>
    </source>
</evidence>
<keyword evidence="5" id="KW-0547">Nucleotide-binding</keyword>
<dbReference type="PANTHER" id="PTHR43654:SF3">
    <property type="entry name" value="GLUTAMATE 5-KINASE"/>
    <property type="match status" value="1"/>
</dbReference>
<dbReference type="GO" id="GO:0005524">
    <property type="term" value="F:ATP binding"/>
    <property type="evidence" value="ECO:0007669"/>
    <property type="project" value="UniProtKB-KW"/>
</dbReference>
<keyword evidence="7" id="KW-0067">ATP-binding</keyword>
<dbReference type="InterPro" id="IPR002478">
    <property type="entry name" value="PUA"/>
</dbReference>
<keyword evidence="4" id="KW-0808">Transferase</keyword>
<dbReference type="InterPro" id="IPR036974">
    <property type="entry name" value="PUA_sf"/>
</dbReference>
<dbReference type="InterPro" id="IPR011529">
    <property type="entry name" value="Glu_5kinase"/>
</dbReference>
<dbReference type="EMBL" id="CP151504">
    <property type="protein sequence ID" value="WZN61607.1"/>
    <property type="molecule type" value="Genomic_DNA"/>
</dbReference>
<name>A0AAX4P6M3_9CHLO</name>
<evidence type="ECO:0000256" key="7">
    <source>
        <dbReference type="ARBA" id="ARBA00022840"/>
    </source>
</evidence>
<evidence type="ECO:0000256" key="5">
    <source>
        <dbReference type="ARBA" id="ARBA00022741"/>
    </source>
</evidence>